<evidence type="ECO:0000259" key="2">
    <source>
        <dbReference type="Pfam" id="PF14340"/>
    </source>
</evidence>
<dbReference type="AlphaFoldDB" id="A0A1G8AD03"/>
<dbReference type="InterPro" id="IPR025508">
    <property type="entry name" value="DUF4395"/>
</dbReference>
<dbReference type="Proteomes" id="UP000198822">
    <property type="component" value="Chromosome I"/>
</dbReference>
<evidence type="ECO:0000313" key="4">
    <source>
        <dbReference type="Proteomes" id="UP000198822"/>
    </source>
</evidence>
<feature type="transmembrane region" description="Helical" evidence="1">
    <location>
        <begin position="112"/>
        <end position="139"/>
    </location>
</feature>
<feature type="domain" description="DUF4395" evidence="2">
    <location>
        <begin position="9"/>
        <end position="142"/>
    </location>
</feature>
<evidence type="ECO:0000313" key="3">
    <source>
        <dbReference type="EMBL" id="SDH18844.1"/>
    </source>
</evidence>
<feature type="transmembrane region" description="Helical" evidence="1">
    <location>
        <begin position="88"/>
        <end position="106"/>
    </location>
</feature>
<feature type="transmembrane region" description="Helical" evidence="1">
    <location>
        <begin position="39"/>
        <end position="56"/>
    </location>
</feature>
<keyword evidence="1" id="KW-0812">Transmembrane</keyword>
<reference evidence="4" key="1">
    <citation type="submission" date="2016-10" db="EMBL/GenBank/DDBJ databases">
        <authorList>
            <person name="Varghese N."/>
            <person name="Submissions S."/>
        </authorList>
    </citation>
    <scope>NUCLEOTIDE SEQUENCE [LARGE SCALE GENOMIC DNA]</scope>
    <source>
        <strain evidence="4">DSM 22002</strain>
    </source>
</reference>
<keyword evidence="4" id="KW-1185">Reference proteome</keyword>
<dbReference type="Pfam" id="PF14340">
    <property type="entry name" value="DUF4395"/>
    <property type="match status" value="1"/>
</dbReference>
<proteinExistence type="predicted"/>
<dbReference type="OrthoDB" id="345402at2"/>
<keyword evidence="1" id="KW-0472">Membrane</keyword>
<sequence length="177" mass="18030">MAFSFPNPVNEVAARVVAGLVVASTLAIVALGATVLPQAGWALWVVAAGFALRVGWGPRYSPFGLLATRVLAPRIAEPRLVPGPPKRFAQAIGLVVTGAAAIAFTLGAPIVAWVLAGVIVLAASAEAFLGFCLGCWIFARLMAAGVIPASVCEACADVTARLQERSAALPAERTAAA</sequence>
<keyword evidence="1" id="KW-1133">Transmembrane helix</keyword>
<evidence type="ECO:0000256" key="1">
    <source>
        <dbReference type="SAM" id="Phobius"/>
    </source>
</evidence>
<dbReference type="EMBL" id="LT629695">
    <property type="protein sequence ID" value="SDH18844.1"/>
    <property type="molecule type" value="Genomic_DNA"/>
</dbReference>
<dbReference type="STRING" id="399736.SAMN04489720_0336"/>
<name>A0A1G8AD03_9MICO</name>
<organism evidence="3 4">
    <name type="scientific">Agrococcus jejuensis</name>
    <dbReference type="NCBI Taxonomy" id="399736"/>
    <lineage>
        <taxon>Bacteria</taxon>
        <taxon>Bacillati</taxon>
        <taxon>Actinomycetota</taxon>
        <taxon>Actinomycetes</taxon>
        <taxon>Micrococcales</taxon>
        <taxon>Microbacteriaceae</taxon>
        <taxon>Agrococcus</taxon>
    </lineage>
</organism>
<feature type="transmembrane region" description="Helical" evidence="1">
    <location>
        <begin position="12"/>
        <end position="33"/>
    </location>
</feature>
<dbReference type="RefSeq" id="WP_092501872.1">
    <property type="nucleotide sequence ID" value="NZ_LT629695.1"/>
</dbReference>
<protein>
    <recommendedName>
        <fullName evidence="2">DUF4395 domain-containing protein</fullName>
    </recommendedName>
</protein>
<accession>A0A1G8AD03</accession>
<gene>
    <name evidence="3" type="ORF">SAMN04489720_0336</name>
</gene>